<dbReference type="AlphaFoldDB" id="Q7MPU0"/>
<dbReference type="Proteomes" id="UP000002675">
    <property type="component" value="Chromosome I"/>
</dbReference>
<gene>
    <name evidence="1" type="ordered locus">VV0272</name>
</gene>
<name>Q7MPU0_VIBVY</name>
<evidence type="ECO:0000313" key="1">
    <source>
        <dbReference type="EMBL" id="BAC93036.1"/>
    </source>
</evidence>
<dbReference type="EMBL" id="BA000037">
    <property type="protein sequence ID" value="BAC93036.1"/>
    <property type="molecule type" value="Genomic_DNA"/>
</dbReference>
<reference evidence="1 2" key="1">
    <citation type="journal article" date="2003" name="Genome Res.">
        <title>Comparative genome analysis of Vibrio vulnificus, a marine pathogen.</title>
        <authorList>
            <person name="Chen C.Y."/>
            <person name="Wu K.M."/>
            <person name="Chang Y.C."/>
            <person name="Chang C.H."/>
            <person name="Tsai H.C."/>
            <person name="Liao T.L."/>
            <person name="Liu Y.M."/>
            <person name="Chen H.J."/>
            <person name="Shen A.B."/>
            <person name="Li J.C."/>
            <person name="Su T.L."/>
            <person name="Shao C.P."/>
            <person name="Lee C.T."/>
            <person name="Hor L.I."/>
            <person name="Tsai S.F."/>
        </authorList>
    </citation>
    <scope>NUCLEOTIDE SEQUENCE [LARGE SCALE GENOMIC DNA]</scope>
    <source>
        <strain evidence="1 2">YJ016</strain>
    </source>
</reference>
<organism evidence="1 2">
    <name type="scientific">Vibrio vulnificus (strain YJ016)</name>
    <dbReference type="NCBI Taxonomy" id="196600"/>
    <lineage>
        <taxon>Bacteria</taxon>
        <taxon>Pseudomonadati</taxon>
        <taxon>Pseudomonadota</taxon>
        <taxon>Gammaproteobacteria</taxon>
        <taxon>Vibrionales</taxon>
        <taxon>Vibrionaceae</taxon>
        <taxon>Vibrio</taxon>
    </lineage>
</organism>
<evidence type="ECO:0000313" key="2">
    <source>
        <dbReference type="Proteomes" id="UP000002675"/>
    </source>
</evidence>
<proteinExistence type="predicted"/>
<dbReference type="HOGENOM" id="CLU_3319221_0_0_6"/>
<protein>
    <submittedName>
        <fullName evidence="1">Uncharacterized protein</fullName>
    </submittedName>
</protein>
<accession>Q7MPU0</accession>
<dbReference type="KEGG" id="vvy:VV0272"/>
<sequence>MGKCVREHANDCPVKPIDKNANLVYIFNIILVFINQRSV</sequence>